<sequence length="356" mass="40354">MSLRTPASPSKTRHPPSTRARSGTLSQTLWDWAKNNHSAIFDLLSKDLDLLDRLSLAVGPLARSWAGSLATAIQAQHKVYFKGEDDKRKWRENIIEAIGTWVGTDGETVPENVVKAFASRQEARKTYHAFKKQLSHKLGFRGKSPKKVIPEVFVHHLGNPDNFYPPAGWVVAECPEARDRWNNRIRYYHWHDLRDHKRHAWLLNPDLLQTTIQADESVLIYDAATGELVGVVIRDFCAVAEIIQWIDTILRENLRVRRNIRKGDPGKIVIVGYSAGPRNAVIMEFANNIDLAMGEDEEANLTTKMCYAMALFWNLCKAHLPAEVIDDVVDFLTKNQLPRMDFAGTQTDETGLGTYL</sequence>
<dbReference type="EMBL" id="ML209986">
    <property type="protein sequence ID" value="TFK57839.1"/>
    <property type="molecule type" value="Genomic_DNA"/>
</dbReference>
<keyword evidence="2" id="KW-1185">Reference proteome</keyword>
<reference evidence="1 2" key="1">
    <citation type="journal article" date="2019" name="Nat. Ecol. Evol.">
        <title>Megaphylogeny resolves global patterns of mushroom evolution.</title>
        <authorList>
            <person name="Varga T."/>
            <person name="Krizsan K."/>
            <person name="Foldi C."/>
            <person name="Dima B."/>
            <person name="Sanchez-Garcia M."/>
            <person name="Sanchez-Ramirez S."/>
            <person name="Szollosi G.J."/>
            <person name="Szarkandi J.G."/>
            <person name="Papp V."/>
            <person name="Albert L."/>
            <person name="Andreopoulos W."/>
            <person name="Angelini C."/>
            <person name="Antonin V."/>
            <person name="Barry K.W."/>
            <person name="Bougher N.L."/>
            <person name="Buchanan P."/>
            <person name="Buyck B."/>
            <person name="Bense V."/>
            <person name="Catcheside P."/>
            <person name="Chovatia M."/>
            <person name="Cooper J."/>
            <person name="Damon W."/>
            <person name="Desjardin D."/>
            <person name="Finy P."/>
            <person name="Geml J."/>
            <person name="Haridas S."/>
            <person name="Hughes K."/>
            <person name="Justo A."/>
            <person name="Karasinski D."/>
            <person name="Kautmanova I."/>
            <person name="Kiss B."/>
            <person name="Kocsube S."/>
            <person name="Kotiranta H."/>
            <person name="LaButti K.M."/>
            <person name="Lechner B.E."/>
            <person name="Liimatainen K."/>
            <person name="Lipzen A."/>
            <person name="Lukacs Z."/>
            <person name="Mihaltcheva S."/>
            <person name="Morgado L.N."/>
            <person name="Niskanen T."/>
            <person name="Noordeloos M.E."/>
            <person name="Ohm R.A."/>
            <person name="Ortiz-Santana B."/>
            <person name="Ovrebo C."/>
            <person name="Racz N."/>
            <person name="Riley R."/>
            <person name="Savchenko A."/>
            <person name="Shiryaev A."/>
            <person name="Soop K."/>
            <person name="Spirin V."/>
            <person name="Szebenyi C."/>
            <person name="Tomsovsky M."/>
            <person name="Tulloss R.E."/>
            <person name="Uehling J."/>
            <person name="Grigoriev I.V."/>
            <person name="Vagvolgyi C."/>
            <person name="Papp T."/>
            <person name="Martin F.M."/>
            <person name="Miettinen O."/>
            <person name="Hibbett D.S."/>
            <person name="Nagy L.G."/>
        </authorList>
    </citation>
    <scope>NUCLEOTIDE SEQUENCE [LARGE SCALE GENOMIC DNA]</scope>
    <source>
        <strain evidence="1 2">NL-1719</strain>
    </source>
</reference>
<organism evidence="1 2">
    <name type="scientific">Pluteus cervinus</name>
    <dbReference type="NCBI Taxonomy" id="181527"/>
    <lineage>
        <taxon>Eukaryota</taxon>
        <taxon>Fungi</taxon>
        <taxon>Dikarya</taxon>
        <taxon>Basidiomycota</taxon>
        <taxon>Agaricomycotina</taxon>
        <taxon>Agaricomycetes</taxon>
        <taxon>Agaricomycetidae</taxon>
        <taxon>Agaricales</taxon>
        <taxon>Pluteineae</taxon>
        <taxon>Pluteaceae</taxon>
        <taxon>Pluteus</taxon>
    </lineage>
</organism>
<evidence type="ECO:0000313" key="2">
    <source>
        <dbReference type="Proteomes" id="UP000308600"/>
    </source>
</evidence>
<feature type="non-terminal residue" evidence="1">
    <location>
        <position position="356"/>
    </location>
</feature>
<gene>
    <name evidence="1" type="ORF">BDN72DRAFT_190731</name>
</gene>
<dbReference type="Proteomes" id="UP000308600">
    <property type="component" value="Unassembled WGS sequence"/>
</dbReference>
<protein>
    <submittedName>
        <fullName evidence="1">Uncharacterized protein</fullName>
    </submittedName>
</protein>
<name>A0ACD2ZWT9_9AGAR</name>
<accession>A0ACD2ZWT9</accession>
<proteinExistence type="predicted"/>
<evidence type="ECO:0000313" key="1">
    <source>
        <dbReference type="EMBL" id="TFK57839.1"/>
    </source>
</evidence>